<sequence length="749" mass="83893">MTEDASSHKRAITTACYIHHRNKRRFHPRYLRRNLHHILDAHQSLLQQQHHQQPPPLGPALSHEDMVANEKRDWGWDFPTTAMLEEYMNGNKPVLHLHSLQIRRPDSAARIESPRRERVGHASECEWLPDPKVDAMWPCTVGITVSVPRDNQYAKKQLHHEYLSATILRKGRDGASDPYFDVRLDKPFYFKVDKLFLVTDSGSNGARSWKRTITAPYHLDISIQCQDLDDNADFLSVLESRDISAYQNMPVSEGIIRAVWEQIPTCPPDGHLLPLRRSRGHSLLKLDYQLEAAMGWISRREYALKAYNKCYNAKQQASRQLLTPGASDDMDKSTTKQRNIIWQFRDAFVTRRLTLDTLTCALCQDGRTFTCFGYLMLHCKRDHDHFDIHTDNPQDLQAHSATITLSAAPPVREPLDAEEDKEIEWVAPGRPFDLSAYLRGKDTWTREGHATSTKSKRSGATRPPKSHPQSATSALPASPGASRKRPALNEVPDLPQHIAKKHRVPTVPGVTFYHTTSKQQIAHGSYVSESDDEIDESWLAQSQDIALDSLGIDGVGKAFTRAFNVHLGEELCSHSSLLTRDALVRFARRCKAEWRHLFKDKLEQLRRVGVIGSEVVEFCLNIAGGEEQLGADDTAPSANRTARHDATATAAVASTTANPHPAARHEGGTKKKKKDSAKGSPESLSPVHAASTQHPTSKGVCSCGQAAGEQRGCIACADPLQRCMRRDFHLACVGLDRRVPGWRCAVCAS</sequence>
<gene>
    <name evidence="2" type="ORF">BDY17DRAFT_57195</name>
</gene>
<dbReference type="CDD" id="cd21552">
    <property type="entry name" value="VEFS-box_ctSUZ12-like"/>
    <property type="match status" value="1"/>
</dbReference>
<evidence type="ECO:0000256" key="1">
    <source>
        <dbReference type="SAM" id="MobiDB-lite"/>
    </source>
</evidence>
<name>A0A6A6PFC9_9PEZI</name>
<dbReference type="GeneID" id="54479516"/>
<evidence type="ECO:0008006" key="4">
    <source>
        <dbReference type="Google" id="ProtNLM"/>
    </source>
</evidence>
<dbReference type="Gene3D" id="3.30.40.10">
    <property type="entry name" value="Zinc/RING finger domain, C3HC4 (zinc finger)"/>
    <property type="match status" value="1"/>
</dbReference>
<feature type="compositionally biased region" description="Low complexity" evidence="1">
    <location>
        <begin position="647"/>
        <end position="657"/>
    </location>
</feature>
<dbReference type="AlphaFoldDB" id="A0A6A6PFC9"/>
<dbReference type="InterPro" id="IPR013083">
    <property type="entry name" value="Znf_RING/FYVE/PHD"/>
</dbReference>
<reference evidence="2" key="1">
    <citation type="journal article" date="2020" name="Stud. Mycol.">
        <title>101 Dothideomycetes genomes: a test case for predicting lifestyles and emergence of pathogens.</title>
        <authorList>
            <person name="Haridas S."/>
            <person name="Albert R."/>
            <person name="Binder M."/>
            <person name="Bloem J."/>
            <person name="Labutti K."/>
            <person name="Salamov A."/>
            <person name="Andreopoulos B."/>
            <person name="Baker S."/>
            <person name="Barry K."/>
            <person name="Bills G."/>
            <person name="Bluhm B."/>
            <person name="Cannon C."/>
            <person name="Castanera R."/>
            <person name="Culley D."/>
            <person name="Daum C."/>
            <person name="Ezra D."/>
            <person name="Gonzalez J."/>
            <person name="Henrissat B."/>
            <person name="Kuo A."/>
            <person name="Liang C."/>
            <person name="Lipzen A."/>
            <person name="Lutzoni F."/>
            <person name="Magnuson J."/>
            <person name="Mondo S."/>
            <person name="Nolan M."/>
            <person name="Ohm R."/>
            <person name="Pangilinan J."/>
            <person name="Park H.-J."/>
            <person name="Ramirez L."/>
            <person name="Alfaro M."/>
            <person name="Sun H."/>
            <person name="Tritt A."/>
            <person name="Yoshinaga Y."/>
            <person name="Zwiers L.-H."/>
            <person name="Turgeon B."/>
            <person name="Goodwin S."/>
            <person name="Spatafora J."/>
            <person name="Crous P."/>
            <person name="Grigoriev I."/>
        </authorList>
    </citation>
    <scope>NUCLEOTIDE SEQUENCE</scope>
    <source>
        <strain evidence="2">CBS 113389</strain>
    </source>
</reference>
<protein>
    <recommendedName>
        <fullName evidence="4">Zinc finger PHD-type domain-containing protein</fullName>
    </recommendedName>
</protein>
<keyword evidence="3" id="KW-1185">Reference proteome</keyword>
<proteinExistence type="predicted"/>
<evidence type="ECO:0000313" key="3">
    <source>
        <dbReference type="Proteomes" id="UP000799767"/>
    </source>
</evidence>
<dbReference type="Proteomes" id="UP000799767">
    <property type="component" value="Unassembled WGS sequence"/>
</dbReference>
<feature type="region of interest" description="Disordered" evidence="1">
    <location>
        <begin position="445"/>
        <end position="488"/>
    </location>
</feature>
<evidence type="ECO:0000313" key="2">
    <source>
        <dbReference type="EMBL" id="KAF2478688.1"/>
    </source>
</evidence>
<dbReference type="OrthoDB" id="166746at2759"/>
<feature type="region of interest" description="Disordered" evidence="1">
    <location>
        <begin position="630"/>
        <end position="697"/>
    </location>
</feature>
<dbReference type="EMBL" id="MU001643">
    <property type="protein sequence ID" value="KAF2478688.1"/>
    <property type="molecule type" value="Genomic_DNA"/>
</dbReference>
<accession>A0A6A6PFC9</accession>
<organism evidence="2 3">
    <name type="scientific">Neohortaea acidophila</name>
    <dbReference type="NCBI Taxonomy" id="245834"/>
    <lineage>
        <taxon>Eukaryota</taxon>
        <taxon>Fungi</taxon>
        <taxon>Dikarya</taxon>
        <taxon>Ascomycota</taxon>
        <taxon>Pezizomycotina</taxon>
        <taxon>Dothideomycetes</taxon>
        <taxon>Dothideomycetidae</taxon>
        <taxon>Mycosphaerellales</taxon>
        <taxon>Teratosphaeriaceae</taxon>
        <taxon>Neohortaea</taxon>
    </lineage>
</organism>
<dbReference type="RefSeq" id="XP_033585258.1">
    <property type="nucleotide sequence ID" value="XM_033738514.1"/>
</dbReference>